<feature type="transmembrane region" description="Helical" evidence="1">
    <location>
        <begin position="41"/>
        <end position="60"/>
    </location>
</feature>
<evidence type="ECO:0000256" key="1">
    <source>
        <dbReference type="SAM" id="Phobius"/>
    </source>
</evidence>
<feature type="transmembrane region" description="Helical" evidence="1">
    <location>
        <begin position="72"/>
        <end position="101"/>
    </location>
</feature>
<sequence length="113" mass="12912">MEGLSSYNVTVEALHVASEVYSFCQHQLGKYNVLLPEFDQVVSIVTSTFGFILTHSPAVVRQLYSLFTKLSLLEYNFVTILFLLVLLYTGYCIVMATFRWFRGLVYGFGKFSL</sequence>
<reference evidence="2 3" key="1">
    <citation type="journal article" date="2018" name="G3 (Bethesda)">
        <title>Phylogenetic and Phylogenomic Definition of Rhizopus Species.</title>
        <authorList>
            <person name="Gryganskyi A.P."/>
            <person name="Golan J."/>
            <person name="Dolatabadi S."/>
            <person name="Mondo S."/>
            <person name="Robb S."/>
            <person name="Idnurm A."/>
            <person name="Muszewska A."/>
            <person name="Steczkiewicz K."/>
            <person name="Masonjones S."/>
            <person name="Liao H.L."/>
            <person name="Gajdeczka M.T."/>
            <person name="Anike F."/>
            <person name="Vuek A."/>
            <person name="Anishchenko I.M."/>
            <person name="Voigt K."/>
            <person name="de Hoog G.S."/>
            <person name="Smith M.E."/>
            <person name="Heitman J."/>
            <person name="Vilgalys R."/>
            <person name="Stajich J.E."/>
        </authorList>
    </citation>
    <scope>NUCLEOTIDE SEQUENCE [LARGE SCALE GENOMIC DNA]</scope>
    <source>
        <strain evidence="2 3">LSU 92-RS-03</strain>
    </source>
</reference>
<dbReference type="OrthoDB" id="2364397at2759"/>
<evidence type="ECO:0000313" key="3">
    <source>
        <dbReference type="Proteomes" id="UP000253551"/>
    </source>
</evidence>
<comment type="caution">
    <text evidence="2">The sequence shown here is derived from an EMBL/GenBank/DDBJ whole genome shotgun (WGS) entry which is preliminary data.</text>
</comment>
<dbReference type="EMBL" id="PJQM01001316">
    <property type="protein sequence ID" value="RCI02640.1"/>
    <property type="molecule type" value="Genomic_DNA"/>
</dbReference>
<dbReference type="AlphaFoldDB" id="A0A367KKG8"/>
<evidence type="ECO:0000313" key="2">
    <source>
        <dbReference type="EMBL" id="RCI02640.1"/>
    </source>
</evidence>
<gene>
    <name evidence="2" type="ORF">CU098_012184</name>
</gene>
<keyword evidence="1" id="KW-0812">Transmembrane</keyword>
<accession>A0A367KKG8</accession>
<proteinExistence type="predicted"/>
<name>A0A367KKG8_RHIST</name>
<keyword evidence="3" id="KW-1185">Reference proteome</keyword>
<dbReference type="Proteomes" id="UP000253551">
    <property type="component" value="Unassembled WGS sequence"/>
</dbReference>
<keyword evidence="1" id="KW-0472">Membrane</keyword>
<protein>
    <submittedName>
        <fullName evidence="2">Uncharacterized protein</fullName>
    </submittedName>
</protein>
<keyword evidence="1" id="KW-1133">Transmembrane helix</keyword>
<feature type="non-terminal residue" evidence="2">
    <location>
        <position position="113"/>
    </location>
</feature>
<organism evidence="2 3">
    <name type="scientific">Rhizopus stolonifer</name>
    <name type="common">Rhizopus nigricans</name>
    <dbReference type="NCBI Taxonomy" id="4846"/>
    <lineage>
        <taxon>Eukaryota</taxon>
        <taxon>Fungi</taxon>
        <taxon>Fungi incertae sedis</taxon>
        <taxon>Mucoromycota</taxon>
        <taxon>Mucoromycotina</taxon>
        <taxon>Mucoromycetes</taxon>
        <taxon>Mucorales</taxon>
        <taxon>Mucorineae</taxon>
        <taxon>Rhizopodaceae</taxon>
        <taxon>Rhizopus</taxon>
    </lineage>
</organism>